<keyword evidence="2" id="KW-1185">Reference proteome</keyword>
<organism evidence="1 2">
    <name type="scientific">Lactuca saligna</name>
    <name type="common">Willowleaf lettuce</name>
    <dbReference type="NCBI Taxonomy" id="75948"/>
    <lineage>
        <taxon>Eukaryota</taxon>
        <taxon>Viridiplantae</taxon>
        <taxon>Streptophyta</taxon>
        <taxon>Embryophyta</taxon>
        <taxon>Tracheophyta</taxon>
        <taxon>Spermatophyta</taxon>
        <taxon>Magnoliopsida</taxon>
        <taxon>eudicotyledons</taxon>
        <taxon>Gunneridae</taxon>
        <taxon>Pentapetalae</taxon>
        <taxon>asterids</taxon>
        <taxon>campanulids</taxon>
        <taxon>Asterales</taxon>
        <taxon>Asteraceae</taxon>
        <taxon>Cichorioideae</taxon>
        <taxon>Cichorieae</taxon>
        <taxon>Lactucinae</taxon>
        <taxon>Lactuca</taxon>
    </lineage>
</organism>
<sequence length="118" mass="14008">MSASRSMSLLKVAPFRFQFLLYAYVKFDSIPFKCVFIEESFETSKTYYYSNEYDEENFDIDLIHVKLEEDFKAQAKERCKDVFLSIFFLEIWGIERLGISENCDISFRLKYLGGNLNL</sequence>
<protein>
    <submittedName>
        <fullName evidence="1">Uncharacterized protein</fullName>
    </submittedName>
</protein>
<dbReference type="Proteomes" id="UP001177003">
    <property type="component" value="Chromosome 8"/>
</dbReference>
<proteinExistence type="predicted"/>
<accession>A0AA36EIQ8</accession>
<dbReference type="AlphaFoldDB" id="A0AA36EIQ8"/>
<dbReference type="EMBL" id="OX465084">
    <property type="protein sequence ID" value="CAI9297132.1"/>
    <property type="molecule type" value="Genomic_DNA"/>
</dbReference>
<reference evidence="1" key="1">
    <citation type="submission" date="2023-04" db="EMBL/GenBank/DDBJ databases">
        <authorList>
            <person name="Vijverberg K."/>
            <person name="Xiong W."/>
            <person name="Schranz E."/>
        </authorList>
    </citation>
    <scope>NUCLEOTIDE SEQUENCE</scope>
</reference>
<evidence type="ECO:0000313" key="1">
    <source>
        <dbReference type="EMBL" id="CAI9297132.1"/>
    </source>
</evidence>
<evidence type="ECO:0000313" key="2">
    <source>
        <dbReference type="Proteomes" id="UP001177003"/>
    </source>
</evidence>
<gene>
    <name evidence="1" type="ORF">LSALG_LOCUS35968</name>
</gene>
<name>A0AA36EIQ8_LACSI</name>